<dbReference type="AlphaFoldDB" id="A0A2G5VSH7"/>
<accession>A0A2G5VSH7</accession>
<organism evidence="4 5">
    <name type="scientific">Caenorhabditis nigoni</name>
    <dbReference type="NCBI Taxonomy" id="1611254"/>
    <lineage>
        <taxon>Eukaryota</taxon>
        <taxon>Metazoa</taxon>
        <taxon>Ecdysozoa</taxon>
        <taxon>Nematoda</taxon>
        <taxon>Chromadorea</taxon>
        <taxon>Rhabditida</taxon>
        <taxon>Rhabditina</taxon>
        <taxon>Rhabditomorpha</taxon>
        <taxon>Rhabditoidea</taxon>
        <taxon>Rhabditidae</taxon>
        <taxon>Peloderinae</taxon>
        <taxon>Caenorhabditis</taxon>
    </lineage>
</organism>
<dbReference type="SUPFAM" id="SSF56801">
    <property type="entry name" value="Acetyl-CoA synthetase-like"/>
    <property type="match status" value="1"/>
</dbReference>
<comment type="subcellular location">
    <subcellularLocation>
        <location evidence="1">Peroxisome</location>
    </subcellularLocation>
</comment>
<dbReference type="InterPro" id="IPR042099">
    <property type="entry name" value="ANL_N_sf"/>
</dbReference>
<dbReference type="Gene3D" id="3.40.50.12780">
    <property type="entry name" value="N-terminal domain of ligase-like"/>
    <property type="match status" value="1"/>
</dbReference>
<protein>
    <recommendedName>
        <fullName evidence="3">AMP-dependent synthetase/ligase domain-containing protein</fullName>
    </recommendedName>
</protein>
<dbReference type="Proteomes" id="UP000230233">
    <property type="component" value="Chromosome I"/>
</dbReference>
<keyword evidence="5" id="KW-1185">Reference proteome</keyword>
<dbReference type="InterPro" id="IPR000873">
    <property type="entry name" value="AMP-dep_synth/lig_dom"/>
</dbReference>
<dbReference type="GO" id="GO:0016405">
    <property type="term" value="F:CoA-ligase activity"/>
    <property type="evidence" value="ECO:0007669"/>
    <property type="project" value="TreeGrafter"/>
</dbReference>
<reference evidence="5" key="1">
    <citation type="submission" date="2017-10" db="EMBL/GenBank/DDBJ databases">
        <title>Rapid genome shrinkage in a self-fertile nematode reveals novel sperm competition proteins.</title>
        <authorList>
            <person name="Yin D."/>
            <person name="Schwarz E.M."/>
            <person name="Thomas C.G."/>
            <person name="Felde R.L."/>
            <person name="Korf I.F."/>
            <person name="Cutter A.D."/>
            <person name="Schartner C.M."/>
            <person name="Ralston E.J."/>
            <person name="Meyer B.J."/>
            <person name="Haag E.S."/>
        </authorList>
    </citation>
    <scope>NUCLEOTIDE SEQUENCE [LARGE SCALE GENOMIC DNA]</scope>
    <source>
        <strain evidence="5">JU1422</strain>
    </source>
</reference>
<proteinExistence type="predicted"/>
<evidence type="ECO:0000259" key="3">
    <source>
        <dbReference type="Pfam" id="PF00501"/>
    </source>
</evidence>
<keyword evidence="2" id="KW-0576">Peroxisome</keyword>
<dbReference type="OrthoDB" id="5854301at2759"/>
<evidence type="ECO:0000313" key="4">
    <source>
        <dbReference type="EMBL" id="PIC54785.1"/>
    </source>
</evidence>
<gene>
    <name evidence="4" type="primary">Cnig_chr_I.g3893</name>
    <name evidence="4" type="ORF">B9Z55_003893</name>
</gene>
<name>A0A2G5VSH7_9PELO</name>
<evidence type="ECO:0000313" key="5">
    <source>
        <dbReference type="Proteomes" id="UP000230233"/>
    </source>
</evidence>
<dbReference type="PANTHER" id="PTHR24096">
    <property type="entry name" value="LONG-CHAIN-FATTY-ACID--COA LIGASE"/>
    <property type="match status" value="1"/>
</dbReference>
<dbReference type="Pfam" id="PF00501">
    <property type="entry name" value="AMP-binding"/>
    <property type="match status" value="1"/>
</dbReference>
<feature type="domain" description="AMP-dependent synthetase/ligase" evidence="3">
    <location>
        <begin position="18"/>
        <end position="98"/>
    </location>
</feature>
<comment type="caution">
    <text evidence="4">The sequence shown here is derived from an EMBL/GenBank/DDBJ whole genome shotgun (WGS) entry which is preliminary data.</text>
</comment>
<dbReference type="GO" id="GO:0005777">
    <property type="term" value="C:peroxisome"/>
    <property type="evidence" value="ECO:0007669"/>
    <property type="project" value="UniProtKB-SubCell"/>
</dbReference>
<sequence>MKLSDLPIHERIFEACRAHSTANKDAVIFLDAETTTKKKFYRDVEPTVNSLASALIKLGFKPGDVAAQAFPNCPEFLIAMLAVMKCGGAMSNASAIFTDCQFFNVRTVLKAEK</sequence>
<evidence type="ECO:0000256" key="1">
    <source>
        <dbReference type="ARBA" id="ARBA00004275"/>
    </source>
</evidence>
<evidence type="ECO:0000256" key="2">
    <source>
        <dbReference type="ARBA" id="ARBA00023140"/>
    </source>
</evidence>
<dbReference type="EMBL" id="PDUG01000001">
    <property type="protein sequence ID" value="PIC54785.1"/>
    <property type="molecule type" value="Genomic_DNA"/>
</dbReference>
<dbReference type="PANTHER" id="PTHR24096:SF427">
    <property type="entry name" value="FATTY ACID COA SYNTHETASE FAMILY"/>
    <property type="match status" value="1"/>
</dbReference>